<dbReference type="Proteomes" id="UP000323732">
    <property type="component" value="Unassembled WGS sequence"/>
</dbReference>
<dbReference type="PANTHER" id="PTHR48050">
    <property type="entry name" value="STEROL 3-BETA-GLUCOSYLTRANSFERASE"/>
    <property type="match status" value="1"/>
</dbReference>
<dbReference type="Pfam" id="PF06722">
    <property type="entry name" value="EryCIII-like_C"/>
    <property type="match status" value="1"/>
</dbReference>
<dbReference type="InterPro" id="IPR050426">
    <property type="entry name" value="Glycosyltransferase_28"/>
</dbReference>
<sequence length="396" mass="44934">MKKVFFGLSGGYGPVQRCLPIAELLKTDGIESVFSIYGPSSDLIEEMGYKHFPDDDPTFPKKELIVQPGPMFYNLDHYFAQVGLLDEDFVMAWVYHRINMLKNIKPDLVVTDLSPQTTIAARYLNIPIISITQSCFHPKGDPIHFWGESPRNLPKVTPIINRVLKRLSLPPIKRMEDLNSGDVDIVPSFPEIDPIKDAEKDVFHVGPIEMQFGSRQHKYEDKVPHILVYPGRLHDSSGPTGIKLVRSVISAFYNKPEKIIIATNEEFDVDQSEISKNITIIPHFTNELLRSSSLYIHHGGHGSCLSAITNSIPSLIIPTHMEREFNARKVASLGLGEYMLPDTFTSDHLYKMSKFIIEDLYKKHTTEFLNKMIIRNYKGAEHVLSIIRNTFNGGIK</sequence>
<accession>A0A5D4SE96</accession>
<dbReference type="EMBL" id="VTES01000006">
    <property type="protein sequence ID" value="TYS60578.1"/>
    <property type="molecule type" value="Genomic_DNA"/>
</dbReference>
<organism evidence="2 3">
    <name type="scientific">Bacillus infantis</name>
    <dbReference type="NCBI Taxonomy" id="324767"/>
    <lineage>
        <taxon>Bacteria</taxon>
        <taxon>Bacillati</taxon>
        <taxon>Bacillota</taxon>
        <taxon>Bacilli</taxon>
        <taxon>Bacillales</taxon>
        <taxon>Bacillaceae</taxon>
        <taxon>Bacillus</taxon>
    </lineage>
</organism>
<dbReference type="AlphaFoldDB" id="A0A5D4SE96"/>
<dbReference type="InterPro" id="IPR010610">
    <property type="entry name" value="EryCIII-like_C"/>
</dbReference>
<evidence type="ECO:0000259" key="1">
    <source>
        <dbReference type="Pfam" id="PF06722"/>
    </source>
</evidence>
<dbReference type="RefSeq" id="WP_148950725.1">
    <property type="nucleotide sequence ID" value="NZ_VTES01000006.1"/>
</dbReference>
<reference evidence="2 3" key="1">
    <citation type="submission" date="2019-08" db="EMBL/GenBank/DDBJ databases">
        <title>Bacillus genomes from the desert of Cuatro Cienegas, Coahuila.</title>
        <authorList>
            <person name="Olmedo-Alvarez G."/>
        </authorList>
    </citation>
    <scope>NUCLEOTIDE SEQUENCE [LARGE SCALE GENOMIC DNA]</scope>
    <source>
        <strain evidence="2 3">CH37_1T</strain>
    </source>
</reference>
<comment type="caution">
    <text evidence="2">The sequence shown here is derived from an EMBL/GenBank/DDBJ whole genome shotgun (WGS) entry which is preliminary data.</text>
</comment>
<evidence type="ECO:0000313" key="2">
    <source>
        <dbReference type="EMBL" id="TYS60578.1"/>
    </source>
</evidence>
<protein>
    <recommendedName>
        <fullName evidence="1">Erythromycin biosynthesis protein CIII-like C-terminal domain-containing protein</fullName>
    </recommendedName>
</protein>
<feature type="domain" description="Erythromycin biosynthesis protein CIII-like C-terminal" evidence="1">
    <location>
        <begin position="257"/>
        <end position="372"/>
    </location>
</feature>
<dbReference type="PANTHER" id="PTHR48050:SF13">
    <property type="entry name" value="STEROL 3-BETA-GLUCOSYLTRANSFERASE UGT80A2"/>
    <property type="match status" value="1"/>
</dbReference>
<name>A0A5D4SE96_9BACI</name>
<dbReference type="Gene3D" id="3.40.50.2000">
    <property type="entry name" value="Glycogen Phosphorylase B"/>
    <property type="match status" value="2"/>
</dbReference>
<proteinExistence type="predicted"/>
<gene>
    <name evidence="2" type="ORF">FZD47_20425</name>
</gene>
<dbReference type="SUPFAM" id="SSF53756">
    <property type="entry name" value="UDP-Glycosyltransferase/glycogen phosphorylase"/>
    <property type="match status" value="1"/>
</dbReference>
<dbReference type="GO" id="GO:0016757">
    <property type="term" value="F:glycosyltransferase activity"/>
    <property type="evidence" value="ECO:0007669"/>
    <property type="project" value="UniProtKB-ARBA"/>
</dbReference>
<evidence type="ECO:0000313" key="3">
    <source>
        <dbReference type="Proteomes" id="UP000323732"/>
    </source>
</evidence>